<reference evidence="2 3" key="1">
    <citation type="journal article" date="2019" name="Sci. Rep.">
        <title>Orb-weaving spider Araneus ventricosus genome elucidates the spidroin gene catalogue.</title>
        <authorList>
            <person name="Kono N."/>
            <person name="Nakamura H."/>
            <person name="Ohtoshi R."/>
            <person name="Moran D.A.P."/>
            <person name="Shinohara A."/>
            <person name="Yoshida Y."/>
            <person name="Fujiwara M."/>
            <person name="Mori M."/>
            <person name="Tomita M."/>
            <person name="Arakawa K."/>
        </authorList>
    </citation>
    <scope>NUCLEOTIDE SEQUENCE [LARGE SCALE GENOMIC DNA]</scope>
</reference>
<proteinExistence type="predicted"/>
<organism evidence="2 3">
    <name type="scientific">Araneus ventricosus</name>
    <name type="common">Orbweaver spider</name>
    <name type="synonym">Epeira ventricosa</name>
    <dbReference type="NCBI Taxonomy" id="182803"/>
    <lineage>
        <taxon>Eukaryota</taxon>
        <taxon>Metazoa</taxon>
        <taxon>Ecdysozoa</taxon>
        <taxon>Arthropoda</taxon>
        <taxon>Chelicerata</taxon>
        <taxon>Arachnida</taxon>
        <taxon>Araneae</taxon>
        <taxon>Araneomorphae</taxon>
        <taxon>Entelegynae</taxon>
        <taxon>Araneoidea</taxon>
        <taxon>Araneidae</taxon>
        <taxon>Araneus</taxon>
    </lineage>
</organism>
<feature type="compositionally biased region" description="Polar residues" evidence="1">
    <location>
        <begin position="54"/>
        <end position="68"/>
    </location>
</feature>
<gene>
    <name evidence="2" type="ORF">AVEN_151191_1</name>
</gene>
<comment type="caution">
    <text evidence="2">The sequence shown here is derived from an EMBL/GenBank/DDBJ whole genome shotgun (WGS) entry which is preliminary data.</text>
</comment>
<evidence type="ECO:0000256" key="1">
    <source>
        <dbReference type="SAM" id="MobiDB-lite"/>
    </source>
</evidence>
<name>A0A4Y2LZ18_ARAVE</name>
<dbReference type="EMBL" id="BGPR01006560">
    <property type="protein sequence ID" value="GBN20058.1"/>
    <property type="molecule type" value="Genomic_DNA"/>
</dbReference>
<feature type="region of interest" description="Disordered" evidence="1">
    <location>
        <begin position="54"/>
        <end position="82"/>
    </location>
</feature>
<evidence type="ECO:0000313" key="2">
    <source>
        <dbReference type="EMBL" id="GBN20058.1"/>
    </source>
</evidence>
<keyword evidence="3" id="KW-1185">Reference proteome</keyword>
<accession>A0A4Y2LZ18</accession>
<evidence type="ECO:0000313" key="3">
    <source>
        <dbReference type="Proteomes" id="UP000499080"/>
    </source>
</evidence>
<dbReference type="AlphaFoldDB" id="A0A4Y2LZ18"/>
<dbReference type="Proteomes" id="UP000499080">
    <property type="component" value="Unassembled WGS sequence"/>
</dbReference>
<sequence length="106" mass="12191">MAAVNSFLITPGSYGPKQGTVGPNIISLRKERQMQRLACKQKCLFSQINDEMQLSSTSPTKRNSLHRNTNVEHKKMKRKPSRCNRRFDTCLNFKTETFNPPSTPYK</sequence>
<protein>
    <submittedName>
        <fullName evidence="2">Uncharacterized protein</fullName>
    </submittedName>
</protein>